<keyword evidence="8" id="KW-0067">ATP-binding</keyword>
<dbReference type="EMBL" id="DXBY01000265">
    <property type="protein sequence ID" value="HIZ37117.1"/>
    <property type="molecule type" value="Genomic_DNA"/>
</dbReference>
<comment type="pathway">
    <text evidence="2">Cell wall biogenesis; peptidoglycan biosynthesis.</text>
</comment>
<proteinExistence type="predicted"/>
<evidence type="ECO:0000256" key="6">
    <source>
        <dbReference type="ARBA" id="ARBA00022618"/>
    </source>
</evidence>
<dbReference type="SUPFAM" id="SSF53244">
    <property type="entry name" value="MurD-like peptide ligases, peptide-binding domain"/>
    <property type="match status" value="1"/>
</dbReference>
<evidence type="ECO:0000256" key="11">
    <source>
        <dbReference type="ARBA" id="ARBA00023306"/>
    </source>
</evidence>
<evidence type="ECO:0000259" key="17">
    <source>
        <dbReference type="Pfam" id="PF08245"/>
    </source>
</evidence>
<dbReference type="Pfam" id="PF02875">
    <property type="entry name" value="Mur_ligase_C"/>
    <property type="match status" value="1"/>
</dbReference>
<dbReference type="GO" id="GO:0008763">
    <property type="term" value="F:UDP-N-acetylmuramate-L-alanine ligase activity"/>
    <property type="evidence" value="ECO:0007669"/>
    <property type="project" value="UniProtKB-UniRule"/>
</dbReference>
<evidence type="ECO:0000256" key="2">
    <source>
        <dbReference type="ARBA" id="ARBA00004752"/>
    </source>
</evidence>
<comment type="caution">
    <text evidence="18">The sequence shown here is derived from an EMBL/GenBank/DDBJ whole genome shotgun (WGS) entry which is preliminary data.</text>
</comment>
<reference evidence="18" key="1">
    <citation type="journal article" date="2021" name="PeerJ">
        <title>Extensive microbial diversity within the chicken gut microbiome revealed by metagenomics and culture.</title>
        <authorList>
            <person name="Gilroy R."/>
            <person name="Ravi A."/>
            <person name="Getino M."/>
            <person name="Pursley I."/>
            <person name="Horton D.L."/>
            <person name="Alikhan N.F."/>
            <person name="Baker D."/>
            <person name="Gharbi K."/>
            <person name="Hall N."/>
            <person name="Watson M."/>
            <person name="Adriaenssens E.M."/>
            <person name="Foster-Nyarko E."/>
            <person name="Jarju S."/>
            <person name="Secka A."/>
            <person name="Antonio M."/>
            <person name="Oren A."/>
            <person name="Chaudhuri R.R."/>
            <person name="La Ragione R."/>
            <person name="Hildebrand F."/>
            <person name="Pallen M.J."/>
        </authorList>
    </citation>
    <scope>NUCLEOTIDE SEQUENCE</scope>
    <source>
        <strain evidence="18">ChiGjej4B4-7305</strain>
    </source>
</reference>
<feature type="non-terminal residue" evidence="18">
    <location>
        <position position="1"/>
    </location>
</feature>
<organism evidence="18 19">
    <name type="scientific">Candidatus Ruania gallistercoris</name>
    <dbReference type="NCBI Taxonomy" id="2838746"/>
    <lineage>
        <taxon>Bacteria</taxon>
        <taxon>Bacillati</taxon>
        <taxon>Actinomycetota</taxon>
        <taxon>Actinomycetes</taxon>
        <taxon>Micrococcales</taxon>
        <taxon>Ruaniaceae</taxon>
        <taxon>Ruania</taxon>
    </lineage>
</organism>
<dbReference type="InterPro" id="IPR036565">
    <property type="entry name" value="Mur-like_cat_sf"/>
</dbReference>
<evidence type="ECO:0000256" key="4">
    <source>
        <dbReference type="ARBA" id="ARBA00022490"/>
    </source>
</evidence>
<feature type="domain" description="Mur ligase central" evidence="17">
    <location>
        <begin position="39"/>
        <end position="225"/>
    </location>
</feature>
<evidence type="ECO:0000256" key="8">
    <source>
        <dbReference type="ARBA" id="ARBA00022840"/>
    </source>
</evidence>
<feature type="domain" description="Mur ligase N-terminal catalytic" evidence="15">
    <location>
        <begin position="1"/>
        <end position="33"/>
    </location>
</feature>
<dbReference type="Pfam" id="PF08245">
    <property type="entry name" value="Mur_ligase_M"/>
    <property type="match status" value="1"/>
</dbReference>
<name>A0A9D2J5R0_9MICO</name>
<evidence type="ECO:0000256" key="13">
    <source>
        <dbReference type="ARBA" id="ARBA00047833"/>
    </source>
</evidence>
<evidence type="ECO:0000256" key="12">
    <source>
        <dbReference type="ARBA" id="ARBA00023316"/>
    </source>
</evidence>
<dbReference type="EC" id="6.3.2.8" evidence="3 14"/>
<dbReference type="GO" id="GO:0071555">
    <property type="term" value="P:cell wall organization"/>
    <property type="evidence" value="ECO:0007669"/>
    <property type="project" value="UniProtKB-KW"/>
</dbReference>
<dbReference type="Pfam" id="PF01225">
    <property type="entry name" value="Mur_ligase"/>
    <property type="match status" value="1"/>
</dbReference>
<sequence>TAIRPDNPEVVAAQEHGIEVIHRSQALARAAREQDFIAVAGAHGKTTTSAMLALALADLGADPSYAIGAQLRGRGSGGHLGSGRAFVAEADESDGSFLAYHPQVAVVTNIEPDHLDHYGTEEAVHQAFADFAARIVPGGLLVACTDDPGAAALARRAAAQGVRVLGYGSVPVPDLPQVRIEDEQLGGQGSSAVLVDSSSGEARTPLTLAVPGAHNLRNATAAWCAGRELGAQPEALARALGTFTGTARRFEDRGSAAGVRVVDDYAHHPTEVAALLASARRAAAPGRVLVLFQPHLFSRTEAFAAAFAVALAAADAVVLTAIYPAREEPRPGVTSALIADRVPGARYLPDHEQAAAAIADLADPGDLVLTVGAGDVTALAPVILDRLRTGEGR</sequence>
<dbReference type="PANTHER" id="PTHR43445:SF3">
    <property type="entry name" value="UDP-N-ACETYLMURAMATE--L-ALANINE LIGASE"/>
    <property type="match status" value="1"/>
</dbReference>
<keyword evidence="6" id="KW-0132">Cell division</keyword>
<keyword evidence="12" id="KW-0961">Cell wall biogenesis/degradation</keyword>
<gene>
    <name evidence="18" type="primary">murC</name>
    <name evidence="18" type="ORF">H9815_15190</name>
</gene>
<evidence type="ECO:0000256" key="3">
    <source>
        <dbReference type="ARBA" id="ARBA00012211"/>
    </source>
</evidence>
<keyword evidence="7" id="KW-0547">Nucleotide-binding</keyword>
<keyword evidence="4" id="KW-0963">Cytoplasm</keyword>
<evidence type="ECO:0000256" key="5">
    <source>
        <dbReference type="ARBA" id="ARBA00022598"/>
    </source>
</evidence>
<dbReference type="InterPro" id="IPR000713">
    <property type="entry name" value="Mur_ligase_N"/>
</dbReference>
<dbReference type="InterPro" id="IPR004101">
    <property type="entry name" value="Mur_ligase_C"/>
</dbReference>
<feature type="domain" description="Mur ligase C-terminal" evidence="16">
    <location>
        <begin position="248"/>
        <end position="374"/>
    </location>
</feature>
<dbReference type="InterPro" id="IPR036615">
    <property type="entry name" value="Mur_ligase_C_dom_sf"/>
</dbReference>
<comment type="subcellular location">
    <subcellularLocation>
        <location evidence="1">Cytoplasm</location>
    </subcellularLocation>
</comment>
<evidence type="ECO:0000256" key="1">
    <source>
        <dbReference type="ARBA" id="ARBA00004496"/>
    </source>
</evidence>
<dbReference type="Proteomes" id="UP000824037">
    <property type="component" value="Unassembled WGS sequence"/>
</dbReference>
<evidence type="ECO:0000256" key="7">
    <source>
        <dbReference type="ARBA" id="ARBA00022741"/>
    </source>
</evidence>
<reference evidence="18" key="2">
    <citation type="submission" date="2021-04" db="EMBL/GenBank/DDBJ databases">
        <authorList>
            <person name="Gilroy R."/>
        </authorList>
    </citation>
    <scope>NUCLEOTIDE SEQUENCE</scope>
    <source>
        <strain evidence="18">ChiGjej4B4-7305</strain>
    </source>
</reference>
<dbReference type="InterPro" id="IPR005758">
    <property type="entry name" value="UDP-N-AcMur_Ala_ligase_MurC"/>
</dbReference>
<dbReference type="SUPFAM" id="SSF53623">
    <property type="entry name" value="MurD-like peptide ligases, catalytic domain"/>
    <property type="match status" value="1"/>
</dbReference>
<evidence type="ECO:0000256" key="14">
    <source>
        <dbReference type="NCBIfam" id="TIGR01082"/>
    </source>
</evidence>
<evidence type="ECO:0000256" key="10">
    <source>
        <dbReference type="ARBA" id="ARBA00022984"/>
    </source>
</evidence>
<dbReference type="GO" id="GO:0009252">
    <property type="term" value="P:peptidoglycan biosynthetic process"/>
    <property type="evidence" value="ECO:0007669"/>
    <property type="project" value="UniProtKB-UniRule"/>
</dbReference>
<evidence type="ECO:0000313" key="18">
    <source>
        <dbReference type="EMBL" id="HIZ37117.1"/>
    </source>
</evidence>
<dbReference type="InterPro" id="IPR013221">
    <property type="entry name" value="Mur_ligase_cen"/>
</dbReference>
<evidence type="ECO:0000259" key="15">
    <source>
        <dbReference type="Pfam" id="PF01225"/>
    </source>
</evidence>
<dbReference type="GO" id="GO:0008360">
    <property type="term" value="P:regulation of cell shape"/>
    <property type="evidence" value="ECO:0007669"/>
    <property type="project" value="UniProtKB-KW"/>
</dbReference>
<accession>A0A9D2J5R0</accession>
<dbReference type="GO" id="GO:0005737">
    <property type="term" value="C:cytoplasm"/>
    <property type="evidence" value="ECO:0007669"/>
    <property type="project" value="UniProtKB-SubCell"/>
</dbReference>
<evidence type="ECO:0000259" key="16">
    <source>
        <dbReference type="Pfam" id="PF02875"/>
    </source>
</evidence>
<keyword evidence="9" id="KW-0133">Cell shape</keyword>
<dbReference type="NCBIfam" id="TIGR01082">
    <property type="entry name" value="murC"/>
    <property type="match status" value="1"/>
</dbReference>
<evidence type="ECO:0000313" key="19">
    <source>
        <dbReference type="Proteomes" id="UP000824037"/>
    </source>
</evidence>
<dbReference type="AlphaFoldDB" id="A0A9D2J5R0"/>
<protein>
    <recommendedName>
        <fullName evidence="3 14">UDP-N-acetylmuramate--L-alanine ligase</fullName>
        <ecNumber evidence="3 14">6.3.2.8</ecNumber>
    </recommendedName>
</protein>
<dbReference type="GO" id="GO:0051301">
    <property type="term" value="P:cell division"/>
    <property type="evidence" value="ECO:0007669"/>
    <property type="project" value="UniProtKB-KW"/>
</dbReference>
<dbReference type="Gene3D" id="3.90.190.20">
    <property type="entry name" value="Mur ligase, C-terminal domain"/>
    <property type="match status" value="1"/>
</dbReference>
<dbReference type="InterPro" id="IPR050061">
    <property type="entry name" value="MurCDEF_pg_biosynth"/>
</dbReference>
<dbReference type="Gene3D" id="3.40.1190.10">
    <property type="entry name" value="Mur-like, catalytic domain"/>
    <property type="match status" value="1"/>
</dbReference>
<comment type="catalytic activity">
    <reaction evidence="13">
        <text>UDP-N-acetyl-alpha-D-muramate + L-alanine + ATP = UDP-N-acetyl-alpha-D-muramoyl-L-alanine + ADP + phosphate + H(+)</text>
        <dbReference type="Rhea" id="RHEA:23372"/>
        <dbReference type="ChEBI" id="CHEBI:15378"/>
        <dbReference type="ChEBI" id="CHEBI:30616"/>
        <dbReference type="ChEBI" id="CHEBI:43474"/>
        <dbReference type="ChEBI" id="CHEBI:57972"/>
        <dbReference type="ChEBI" id="CHEBI:70757"/>
        <dbReference type="ChEBI" id="CHEBI:83898"/>
        <dbReference type="ChEBI" id="CHEBI:456216"/>
        <dbReference type="EC" id="6.3.2.8"/>
    </reaction>
</comment>
<evidence type="ECO:0000256" key="9">
    <source>
        <dbReference type="ARBA" id="ARBA00022960"/>
    </source>
</evidence>
<keyword evidence="10" id="KW-0573">Peptidoglycan synthesis</keyword>
<keyword evidence="11" id="KW-0131">Cell cycle</keyword>
<keyword evidence="5 18" id="KW-0436">Ligase</keyword>
<dbReference type="PANTHER" id="PTHR43445">
    <property type="entry name" value="UDP-N-ACETYLMURAMATE--L-ALANINE LIGASE-RELATED"/>
    <property type="match status" value="1"/>
</dbReference>
<dbReference type="GO" id="GO:0005524">
    <property type="term" value="F:ATP binding"/>
    <property type="evidence" value="ECO:0007669"/>
    <property type="project" value="UniProtKB-KW"/>
</dbReference>